<dbReference type="Proteomes" id="UP000199370">
    <property type="component" value="Unassembled WGS sequence"/>
</dbReference>
<protein>
    <submittedName>
        <fullName evidence="2">Cupin domain-containing protein</fullName>
    </submittedName>
</protein>
<dbReference type="OrthoDB" id="307518at2157"/>
<dbReference type="SUPFAM" id="SSF51182">
    <property type="entry name" value="RmlC-like cupins"/>
    <property type="match status" value="1"/>
</dbReference>
<accession>A0A1G9T4D5</accession>
<organism evidence="2 3">
    <name type="scientific">Haloarchaeobius iranensis</name>
    <dbReference type="NCBI Taxonomy" id="996166"/>
    <lineage>
        <taxon>Archaea</taxon>
        <taxon>Methanobacteriati</taxon>
        <taxon>Methanobacteriota</taxon>
        <taxon>Stenosarchaea group</taxon>
        <taxon>Halobacteria</taxon>
        <taxon>Halobacteriales</taxon>
        <taxon>Halorubellaceae</taxon>
        <taxon>Haloarchaeobius</taxon>
    </lineage>
</organism>
<dbReference type="InterPro" id="IPR011051">
    <property type="entry name" value="RmlC_Cupin_sf"/>
</dbReference>
<evidence type="ECO:0000313" key="2">
    <source>
        <dbReference type="EMBL" id="SDM42488.1"/>
    </source>
</evidence>
<name>A0A1G9T4D5_9EURY</name>
<dbReference type="InterPro" id="IPR014710">
    <property type="entry name" value="RmlC-like_jellyroll"/>
</dbReference>
<sequence length="233" mass="24607">MSSQTGRRLDDIGDPIQGTGFEYDTDGPLADRLHDRVTPLFSNPVAGEWTTGLVSPAETDGASVTGLGVFAPGNDGPPEHYHVGYEESFTVLRGELVVDVDGETHHLSPGDEITVPPETPHGFAVGGDDLAATLTTTRPAARTIDVVRTLYGLAHEGALDDDGQPGLLQAMALAAAMSDDTVFTSPPPAVAQPLARLVGPVANALGYEATYERFEAEAFWTERVEQPSLQDPS</sequence>
<dbReference type="Pfam" id="PF07883">
    <property type="entry name" value="Cupin_2"/>
    <property type="match status" value="1"/>
</dbReference>
<dbReference type="AlphaFoldDB" id="A0A1G9T4D5"/>
<dbReference type="RefSeq" id="WP_089731363.1">
    <property type="nucleotide sequence ID" value="NZ_FNIA01000002.1"/>
</dbReference>
<dbReference type="InterPro" id="IPR053146">
    <property type="entry name" value="QDO-like"/>
</dbReference>
<dbReference type="Gene3D" id="2.60.120.10">
    <property type="entry name" value="Jelly Rolls"/>
    <property type="match status" value="1"/>
</dbReference>
<dbReference type="STRING" id="996166.SAMN05192554_102125"/>
<evidence type="ECO:0000313" key="3">
    <source>
        <dbReference type="Proteomes" id="UP000199370"/>
    </source>
</evidence>
<proteinExistence type="predicted"/>
<dbReference type="InterPro" id="IPR013096">
    <property type="entry name" value="Cupin_2"/>
</dbReference>
<dbReference type="EMBL" id="FNIA01000002">
    <property type="protein sequence ID" value="SDM42488.1"/>
    <property type="molecule type" value="Genomic_DNA"/>
</dbReference>
<reference evidence="2 3" key="1">
    <citation type="submission" date="2016-10" db="EMBL/GenBank/DDBJ databases">
        <authorList>
            <person name="de Groot N.N."/>
        </authorList>
    </citation>
    <scope>NUCLEOTIDE SEQUENCE [LARGE SCALE GENOMIC DNA]</scope>
    <source>
        <strain evidence="3">EB21,IBRC-M 10013,KCTC 4048</strain>
    </source>
</reference>
<dbReference type="PANTHER" id="PTHR36440">
    <property type="entry name" value="PUTATIVE (AFU_ORTHOLOGUE AFUA_8G07350)-RELATED"/>
    <property type="match status" value="1"/>
</dbReference>
<feature type="domain" description="Cupin type-2" evidence="1">
    <location>
        <begin position="69"/>
        <end position="133"/>
    </location>
</feature>
<gene>
    <name evidence="2" type="ORF">SAMN05192554_102125</name>
</gene>
<evidence type="ECO:0000259" key="1">
    <source>
        <dbReference type="Pfam" id="PF07883"/>
    </source>
</evidence>
<keyword evidence="3" id="KW-1185">Reference proteome</keyword>
<dbReference type="PANTHER" id="PTHR36440:SF1">
    <property type="entry name" value="PUTATIVE (AFU_ORTHOLOGUE AFUA_8G07350)-RELATED"/>
    <property type="match status" value="1"/>
</dbReference>